<dbReference type="InterPro" id="IPR027588">
    <property type="entry name" value="XXXCH_dom_fam"/>
</dbReference>
<evidence type="ECO:0008006" key="4">
    <source>
        <dbReference type="Google" id="ProtNLM"/>
    </source>
</evidence>
<reference evidence="2 3" key="1">
    <citation type="submission" date="2009-06" db="EMBL/GenBank/DDBJ databases">
        <title>Complete sequence of Desulfovibrio salexigens DSM 2638.</title>
        <authorList>
            <consortium name="US DOE Joint Genome Institute"/>
            <person name="Lucas S."/>
            <person name="Copeland A."/>
            <person name="Lapidus A."/>
            <person name="Glavina del Rio T."/>
            <person name="Tice H."/>
            <person name="Bruce D."/>
            <person name="Goodwin L."/>
            <person name="Pitluck S."/>
            <person name="Munk A.C."/>
            <person name="Brettin T."/>
            <person name="Detter J.C."/>
            <person name="Han C."/>
            <person name="Tapia R."/>
            <person name="Larimer F."/>
            <person name="Land M."/>
            <person name="Hauser L."/>
            <person name="Kyrpides N."/>
            <person name="Anderson I."/>
            <person name="Wall J.D."/>
            <person name="Arkin A.P."/>
            <person name="Dehal P."/>
            <person name="Chivian D."/>
            <person name="Giles B."/>
            <person name="Hazen T.C."/>
        </authorList>
    </citation>
    <scope>NUCLEOTIDE SEQUENCE [LARGE SCALE GENOMIC DNA]</scope>
    <source>
        <strain evidence="3">ATCC 14822 / DSM 2638 / NCIMB 8403 / VKM B-1763</strain>
    </source>
</reference>
<proteinExistence type="predicted"/>
<sequence length="188" mass="20938">MAKKSKIEKYIQPGELPEFLRKIADALEGGASEDDAYLVMIEGFKKLKINIRNEYGHTAVKVTAKPMPSSMSSEKEDLADADSASPTEQDSESKPSYKSLKKRMKASFKVIFKSVHAGTLPPPEVVEEFMADSRTMVSFEGHGDEYYDEFIAACEKFQQACNNSDVQAAHNACDEINSITAHCHSRYK</sequence>
<dbReference type="HOGENOM" id="CLU_114029_0_0_7"/>
<evidence type="ECO:0000313" key="3">
    <source>
        <dbReference type="Proteomes" id="UP000002601"/>
    </source>
</evidence>
<dbReference type="OrthoDB" id="5453594at2"/>
<dbReference type="KEGG" id="dsa:Desal_3085"/>
<keyword evidence="3" id="KW-1185">Reference proteome</keyword>
<dbReference type="Proteomes" id="UP000002601">
    <property type="component" value="Chromosome"/>
</dbReference>
<gene>
    <name evidence="2" type="ordered locus">Desal_3085</name>
</gene>
<dbReference type="STRING" id="526222.Desal_3085"/>
<name>C6C1G1_MARSD</name>
<protein>
    <recommendedName>
        <fullName evidence="4">GAK system XXXCH domain-containing protein</fullName>
    </recommendedName>
</protein>
<evidence type="ECO:0000256" key="1">
    <source>
        <dbReference type="SAM" id="MobiDB-lite"/>
    </source>
</evidence>
<dbReference type="RefSeq" id="WP_015852952.1">
    <property type="nucleotide sequence ID" value="NC_012881.1"/>
</dbReference>
<dbReference type="AlphaFoldDB" id="C6C1G1"/>
<dbReference type="EMBL" id="CP001649">
    <property type="protein sequence ID" value="ACS81136.1"/>
    <property type="molecule type" value="Genomic_DNA"/>
</dbReference>
<dbReference type="eggNOG" id="ENOG5033JWE">
    <property type="taxonomic scope" value="Bacteria"/>
</dbReference>
<evidence type="ECO:0000313" key="2">
    <source>
        <dbReference type="EMBL" id="ACS81136.1"/>
    </source>
</evidence>
<feature type="region of interest" description="Disordered" evidence="1">
    <location>
        <begin position="65"/>
        <end position="98"/>
    </location>
</feature>
<organism evidence="2 3">
    <name type="scientific">Maridesulfovibrio salexigens (strain ATCC 14822 / DSM 2638 / NCIMB 8403 / VKM B-1763)</name>
    <name type="common">Desulfovibrio salexigens</name>
    <dbReference type="NCBI Taxonomy" id="526222"/>
    <lineage>
        <taxon>Bacteria</taxon>
        <taxon>Pseudomonadati</taxon>
        <taxon>Thermodesulfobacteriota</taxon>
        <taxon>Desulfovibrionia</taxon>
        <taxon>Desulfovibrionales</taxon>
        <taxon>Desulfovibrionaceae</taxon>
        <taxon>Maridesulfovibrio</taxon>
    </lineage>
</organism>
<accession>C6C1G1</accession>
<dbReference type="NCBIfam" id="TIGR04358">
    <property type="entry name" value="XXXCH_domain"/>
    <property type="match status" value="1"/>
</dbReference>